<proteinExistence type="predicted"/>
<comment type="caution">
    <text evidence="1">The sequence shown here is derived from an EMBL/GenBank/DDBJ whole genome shotgun (WGS) entry which is preliminary data.</text>
</comment>
<sequence length="69" mass="7506">MTADSAALLEPGTGRRLKDLTAPKTARAGEKISLRYIFDDAGKKIADFEKPMSVLKDADGSTLSTWTLY</sequence>
<keyword evidence="2" id="KW-1185">Reference proteome</keyword>
<accession>A0A3R8PFD8</accession>
<dbReference type="Proteomes" id="UP000278422">
    <property type="component" value="Unassembled WGS sequence"/>
</dbReference>
<name>A0A3R8PFD8_9CORY</name>
<evidence type="ECO:0000313" key="2">
    <source>
        <dbReference type="Proteomes" id="UP000278422"/>
    </source>
</evidence>
<evidence type="ECO:0000313" key="1">
    <source>
        <dbReference type="EMBL" id="RRQ04038.1"/>
    </source>
</evidence>
<dbReference type="AlphaFoldDB" id="A0A3R8PFD8"/>
<gene>
    <name evidence="1" type="ORF">CXF42_05725</name>
</gene>
<protein>
    <submittedName>
        <fullName evidence="1">Uncharacterized protein</fullName>
    </submittedName>
</protein>
<organism evidence="1 2">
    <name type="scientific">Corynebacterium bovis</name>
    <dbReference type="NCBI Taxonomy" id="36808"/>
    <lineage>
        <taxon>Bacteria</taxon>
        <taxon>Bacillati</taxon>
        <taxon>Actinomycetota</taxon>
        <taxon>Actinomycetes</taxon>
        <taxon>Mycobacteriales</taxon>
        <taxon>Corynebacteriaceae</taxon>
        <taxon>Corynebacterium</taxon>
    </lineage>
</organism>
<dbReference type="EMBL" id="PQNQ01000012">
    <property type="protein sequence ID" value="RRQ04038.1"/>
    <property type="molecule type" value="Genomic_DNA"/>
</dbReference>
<reference evidence="1 2" key="1">
    <citation type="submission" date="2018-01" db="EMBL/GenBank/DDBJ databases">
        <title>Twenty Corynebacterium bovis Genomes.</title>
        <authorList>
            <person name="Gulvik C.A."/>
        </authorList>
    </citation>
    <scope>NUCLEOTIDE SEQUENCE [LARGE SCALE GENOMIC DNA]</scope>
    <source>
        <strain evidence="1 2">16-2004</strain>
    </source>
</reference>